<evidence type="ECO:0000256" key="1">
    <source>
        <dbReference type="SAM" id="MobiDB-lite"/>
    </source>
</evidence>
<dbReference type="InterPro" id="IPR046496">
    <property type="entry name" value="DUF6589"/>
</dbReference>
<evidence type="ECO:0000259" key="2">
    <source>
        <dbReference type="Pfam" id="PF20231"/>
    </source>
</evidence>
<feature type="compositionally biased region" description="Polar residues" evidence="1">
    <location>
        <begin position="100"/>
        <end position="112"/>
    </location>
</feature>
<organism evidence="3 4">
    <name type="scientific">Hohenbuehelia grisea</name>
    <dbReference type="NCBI Taxonomy" id="104357"/>
    <lineage>
        <taxon>Eukaryota</taxon>
        <taxon>Fungi</taxon>
        <taxon>Dikarya</taxon>
        <taxon>Basidiomycota</taxon>
        <taxon>Agaricomycotina</taxon>
        <taxon>Agaricomycetes</taxon>
        <taxon>Agaricomycetidae</taxon>
        <taxon>Agaricales</taxon>
        <taxon>Pleurotineae</taxon>
        <taxon>Pleurotaceae</taxon>
        <taxon>Hohenbuehelia</taxon>
    </lineage>
</organism>
<evidence type="ECO:0000313" key="4">
    <source>
        <dbReference type="Proteomes" id="UP001556367"/>
    </source>
</evidence>
<sequence length="737" mass="82985">MDPGQGGPSLRSFLGAPFEFLDAEKSYEGFWSAMGSSFSTGRYPLDDSPPSSSNISHPPVLCLQIPGSSPTGIGNLSNLLQGTAIHGFSSSASSTSRASPTNKRAPSPSDSPESPKLPKRSRTAAFELSVDEKLDRFFDLLKDFDWTLGELFHHIFVWRNDKKERIGRASRHGQIVSQYLTGKTKYTVAEIVDAWETSPYCAGSLYQDNLFSLVKSYRELKSAREILSSFAAQAVRDRVVKEAENAVQVSSGLHAYSTTKNIPGQVNWQSLGPTLMEQAQSVLESSQPLTFALMSAIARPNRKQNGVIAVRHHRPINLTVTQALASLDFCRSNRARLVALARGILYLSSRVPVNIISYNSRLGNMPVINTIKAGLKGFSDQKAIAIRTMGRDDSVKTDDDGSTYAYMVLVVFDNVQHFLRQRDFRIGRDNRMIIGVAGTFILHRVKPLALDLSLKRAKIKENRRASLTVDTLVELIDQEHLKQVMILQWIGVLTTYIPELEPLRDELMLRYRTRVKKLQVPVERSHIYPLATSGKNEAIVSELKDVFLDFLEQLGQHEDDYHERIWLAGGDGLSYNNMHLLKKYLQNQDSSFKRFDSMQPVLEPWHAEWADRSRICETHWGSSMSSNPATLGHSARKIGRPTPSNLKKVDYYPTVETIDLVHDMRMLDCWRTYYKADDIFLHFADMHRHNDLPSFEALEEAAKHLFHAYSSSSSQYEAAQDARDGKSEWRNAVPLGS</sequence>
<protein>
    <recommendedName>
        <fullName evidence="2">DUF6589 domain-containing protein</fullName>
    </recommendedName>
</protein>
<dbReference type="EMBL" id="JASNQZ010000014">
    <property type="protein sequence ID" value="KAL0948536.1"/>
    <property type="molecule type" value="Genomic_DNA"/>
</dbReference>
<feature type="compositionally biased region" description="Low complexity" evidence="1">
    <location>
        <begin position="90"/>
        <end position="99"/>
    </location>
</feature>
<accession>A0ABR3IZ86</accession>
<feature type="domain" description="DUF6589" evidence="2">
    <location>
        <begin position="462"/>
        <end position="722"/>
    </location>
</feature>
<name>A0ABR3IZ86_9AGAR</name>
<keyword evidence="4" id="KW-1185">Reference proteome</keyword>
<comment type="caution">
    <text evidence="3">The sequence shown here is derived from an EMBL/GenBank/DDBJ whole genome shotgun (WGS) entry which is preliminary data.</text>
</comment>
<dbReference type="Pfam" id="PF20231">
    <property type="entry name" value="DUF6589"/>
    <property type="match status" value="1"/>
</dbReference>
<reference evidence="4" key="1">
    <citation type="submission" date="2024-06" db="EMBL/GenBank/DDBJ databases">
        <title>Multi-omics analyses provide insights into the biosynthesis of the anticancer antibiotic pleurotin in Hohenbuehelia grisea.</title>
        <authorList>
            <person name="Weaver J.A."/>
            <person name="Alberti F."/>
        </authorList>
    </citation>
    <scope>NUCLEOTIDE SEQUENCE [LARGE SCALE GENOMIC DNA]</scope>
    <source>
        <strain evidence="4">T-177</strain>
    </source>
</reference>
<gene>
    <name evidence="3" type="ORF">HGRIS_011096</name>
</gene>
<proteinExistence type="predicted"/>
<dbReference type="Proteomes" id="UP001556367">
    <property type="component" value="Unassembled WGS sequence"/>
</dbReference>
<feature type="region of interest" description="Disordered" evidence="1">
    <location>
        <begin position="90"/>
        <end position="122"/>
    </location>
</feature>
<evidence type="ECO:0000313" key="3">
    <source>
        <dbReference type="EMBL" id="KAL0948536.1"/>
    </source>
</evidence>